<keyword evidence="3" id="KW-0731">Sigma factor</keyword>
<proteinExistence type="inferred from homology"/>
<evidence type="ECO:0000256" key="4">
    <source>
        <dbReference type="ARBA" id="ARBA00023163"/>
    </source>
</evidence>
<keyword evidence="2" id="KW-0805">Transcription regulation</keyword>
<dbReference type="GO" id="GO:0003677">
    <property type="term" value="F:DNA binding"/>
    <property type="evidence" value="ECO:0007669"/>
    <property type="project" value="InterPro"/>
</dbReference>
<dbReference type="InterPro" id="IPR013324">
    <property type="entry name" value="RNA_pol_sigma_r3/r4-like"/>
</dbReference>
<feature type="domain" description="HTH luxR-type" evidence="5">
    <location>
        <begin position="153"/>
        <end position="180"/>
    </location>
</feature>
<evidence type="ECO:0000256" key="3">
    <source>
        <dbReference type="ARBA" id="ARBA00023082"/>
    </source>
</evidence>
<dbReference type="EMBL" id="QFQP01000013">
    <property type="protein sequence ID" value="PZR11998.1"/>
    <property type="molecule type" value="Genomic_DNA"/>
</dbReference>
<organism evidence="6 7">
    <name type="scientific">Archangium gephyra</name>
    <dbReference type="NCBI Taxonomy" id="48"/>
    <lineage>
        <taxon>Bacteria</taxon>
        <taxon>Pseudomonadati</taxon>
        <taxon>Myxococcota</taxon>
        <taxon>Myxococcia</taxon>
        <taxon>Myxococcales</taxon>
        <taxon>Cystobacterineae</taxon>
        <taxon>Archangiaceae</taxon>
        <taxon>Archangium</taxon>
    </lineage>
</organism>
<comment type="caution">
    <text evidence="6">The sequence shown here is derived from an EMBL/GenBank/DDBJ whole genome shotgun (WGS) entry which is preliminary data.</text>
</comment>
<dbReference type="InterPro" id="IPR000792">
    <property type="entry name" value="Tscrpt_reg_LuxR_C"/>
</dbReference>
<dbReference type="InterPro" id="IPR039425">
    <property type="entry name" value="RNA_pol_sigma-70-like"/>
</dbReference>
<keyword evidence="4" id="KW-0804">Transcription</keyword>
<evidence type="ECO:0000256" key="1">
    <source>
        <dbReference type="ARBA" id="ARBA00010641"/>
    </source>
</evidence>
<dbReference type="InterPro" id="IPR036388">
    <property type="entry name" value="WH-like_DNA-bd_sf"/>
</dbReference>
<dbReference type="AlphaFoldDB" id="A0A2W5US74"/>
<protein>
    <submittedName>
        <fullName evidence="6">RNA polymerase sigma factor</fullName>
    </submittedName>
</protein>
<evidence type="ECO:0000313" key="6">
    <source>
        <dbReference type="EMBL" id="PZR11998.1"/>
    </source>
</evidence>
<dbReference type="SUPFAM" id="SSF88946">
    <property type="entry name" value="Sigma2 domain of RNA polymerase sigma factors"/>
    <property type="match status" value="1"/>
</dbReference>
<name>A0A2W5US74_9BACT</name>
<dbReference type="InterPro" id="IPR007627">
    <property type="entry name" value="RNA_pol_sigma70_r2"/>
</dbReference>
<dbReference type="Pfam" id="PF04542">
    <property type="entry name" value="Sigma70_r2"/>
    <property type="match status" value="1"/>
</dbReference>
<evidence type="ECO:0000256" key="2">
    <source>
        <dbReference type="ARBA" id="ARBA00023015"/>
    </source>
</evidence>
<sequence>MAFVAGFVDSHDLQRQERDVRGGLHIVRGDESALGAHRDVLQRYALRLCRNATDADDLVQDTLTRALARWSSLAPGTDTRAWLLSILHNVFIDSCRKQKQQGTRVGEDVVENVAAPEPEVEPRWAQITNAEVATAIDTLDPSFRDVYRLHARGEGYDAISRSLGIPKITVGTRLTRARKKMKALLFGEEES</sequence>
<gene>
    <name evidence="6" type="ORF">DI536_16880</name>
</gene>
<dbReference type="PANTHER" id="PTHR43133">
    <property type="entry name" value="RNA POLYMERASE ECF-TYPE SIGMA FACTO"/>
    <property type="match status" value="1"/>
</dbReference>
<reference evidence="6 7" key="1">
    <citation type="submission" date="2017-08" db="EMBL/GenBank/DDBJ databases">
        <title>Infants hospitalized years apart are colonized by the same room-sourced microbial strains.</title>
        <authorList>
            <person name="Brooks B."/>
            <person name="Olm M.R."/>
            <person name="Firek B.A."/>
            <person name="Baker R."/>
            <person name="Thomas B.C."/>
            <person name="Morowitz M.J."/>
            <person name="Banfield J.F."/>
        </authorList>
    </citation>
    <scope>NUCLEOTIDE SEQUENCE [LARGE SCALE GENOMIC DNA]</scope>
    <source>
        <strain evidence="6">S2_003_000_R2_14</strain>
    </source>
</reference>
<dbReference type="InterPro" id="IPR014284">
    <property type="entry name" value="RNA_pol_sigma-70_dom"/>
</dbReference>
<dbReference type="Pfam" id="PF08281">
    <property type="entry name" value="Sigma70_r4_2"/>
    <property type="match status" value="1"/>
</dbReference>
<dbReference type="GO" id="GO:0016987">
    <property type="term" value="F:sigma factor activity"/>
    <property type="evidence" value="ECO:0007669"/>
    <property type="project" value="UniProtKB-KW"/>
</dbReference>
<accession>A0A2W5US74</accession>
<dbReference type="GO" id="GO:0006352">
    <property type="term" value="P:DNA-templated transcription initiation"/>
    <property type="evidence" value="ECO:0007669"/>
    <property type="project" value="InterPro"/>
</dbReference>
<dbReference type="PANTHER" id="PTHR43133:SF25">
    <property type="entry name" value="RNA POLYMERASE SIGMA FACTOR RFAY-RELATED"/>
    <property type="match status" value="1"/>
</dbReference>
<evidence type="ECO:0000259" key="5">
    <source>
        <dbReference type="PROSITE" id="PS00622"/>
    </source>
</evidence>
<dbReference type="PROSITE" id="PS00622">
    <property type="entry name" value="HTH_LUXR_1"/>
    <property type="match status" value="1"/>
</dbReference>
<evidence type="ECO:0000313" key="7">
    <source>
        <dbReference type="Proteomes" id="UP000249061"/>
    </source>
</evidence>
<dbReference type="Gene3D" id="1.10.10.10">
    <property type="entry name" value="Winged helix-like DNA-binding domain superfamily/Winged helix DNA-binding domain"/>
    <property type="match status" value="1"/>
</dbReference>
<dbReference type="SUPFAM" id="SSF88659">
    <property type="entry name" value="Sigma3 and sigma4 domains of RNA polymerase sigma factors"/>
    <property type="match status" value="1"/>
</dbReference>
<dbReference type="NCBIfam" id="TIGR02937">
    <property type="entry name" value="sigma70-ECF"/>
    <property type="match status" value="1"/>
</dbReference>
<dbReference type="Gene3D" id="1.10.1740.10">
    <property type="match status" value="1"/>
</dbReference>
<comment type="similarity">
    <text evidence="1">Belongs to the sigma-70 factor family. ECF subfamily.</text>
</comment>
<dbReference type="InterPro" id="IPR013325">
    <property type="entry name" value="RNA_pol_sigma_r2"/>
</dbReference>
<dbReference type="Proteomes" id="UP000249061">
    <property type="component" value="Unassembled WGS sequence"/>
</dbReference>
<dbReference type="InterPro" id="IPR013249">
    <property type="entry name" value="RNA_pol_sigma70_r4_t2"/>
</dbReference>